<proteinExistence type="predicted"/>
<organism evidence="2 3">
    <name type="scientific">Photobacterium frigidiphilum</name>
    <dbReference type="NCBI Taxonomy" id="264736"/>
    <lineage>
        <taxon>Bacteria</taxon>
        <taxon>Pseudomonadati</taxon>
        <taxon>Pseudomonadota</taxon>
        <taxon>Gammaproteobacteria</taxon>
        <taxon>Vibrionales</taxon>
        <taxon>Vibrionaceae</taxon>
        <taxon>Photobacterium</taxon>
    </lineage>
</organism>
<dbReference type="Proteomes" id="UP000240987">
    <property type="component" value="Unassembled WGS sequence"/>
</dbReference>
<name>A0A2T3JNA4_9GAMM</name>
<dbReference type="PANTHER" id="PTHR46438:SF11">
    <property type="entry name" value="LIPASE-RELATED"/>
    <property type="match status" value="1"/>
</dbReference>
<dbReference type="Gene3D" id="3.40.50.1820">
    <property type="entry name" value="alpha/beta hydrolase"/>
    <property type="match status" value="1"/>
</dbReference>
<gene>
    <name evidence="2" type="ORF">C9J12_04175</name>
</gene>
<dbReference type="Pfam" id="PF12697">
    <property type="entry name" value="Abhydrolase_6"/>
    <property type="match status" value="1"/>
</dbReference>
<dbReference type="EMBL" id="PYMJ01000003">
    <property type="protein sequence ID" value="PSU50525.1"/>
    <property type="molecule type" value="Genomic_DNA"/>
</dbReference>
<sequence length="255" mass="27445">MHYDVYGSGSPIVFIHGSFASTSTWKKMIATLSREHLCIAIKLPGHCGTPDPDDFAAPSMEPEFSVIEDAIGQLTNEPVHLVGHSFGGVVALALTMKGSVTLRHLTLFEPVAVAVLAESGEEKAHLALNQFVSDYRDAVTNNKPYACGKVIDFWGGAGSFDSMPEALRDGMVPFTANNIRHWDLCQSCVRPMSDYQSLATPTTVVCGGNSNPIAQTIAKQLHAHIPNSTLTFIEGASHFMVTTHAKACLAAMQCR</sequence>
<evidence type="ECO:0000313" key="2">
    <source>
        <dbReference type="EMBL" id="PSU50525.1"/>
    </source>
</evidence>
<dbReference type="InterPro" id="IPR000073">
    <property type="entry name" value="AB_hydrolase_1"/>
</dbReference>
<keyword evidence="2" id="KW-0378">Hydrolase</keyword>
<evidence type="ECO:0000259" key="1">
    <source>
        <dbReference type="Pfam" id="PF12697"/>
    </source>
</evidence>
<evidence type="ECO:0000313" key="3">
    <source>
        <dbReference type="Proteomes" id="UP000240987"/>
    </source>
</evidence>
<dbReference type="RefSeq" id="WP_107241560.1">
    <property type="nucleotide sequence ID" value="NZ_PYMJ01000003.1"/>
</dbReference>
<dbReference type="AlphaFoldDB" id="A0A2T3JNA4"/>
<comment type="caution">
    <text evidence="2">The sequence shown here is derived from an EMBL/GenBank/DDBJ whole genome shotgun (WGS) entry which is preliminary data.</text>
</comment>
<dbReference type="GO" id="GO:0016787">
    <property type="term" value="F:hydrolase activity"/>
    <property type="evidence" value="ECO:0007669"/>
    <property type="project" value="UniProtKB-KW"/>
</dbReference>
<dbReference type="SUPFAM" id="SSF53474">
    <property type="entry name" value="alpha/beta-Hydrolases"/>
    <property type="match status" value="1"/>
</dbReference>
<feature type="domain" description="AB hydrolase-1" evidence="1">
    <location>
        <begin position="12"/>
        <end position="250"/>
    </location>
</feature>
<dbReference type="PANTHER" id="PTHR46438">
    <property type="entry name" value="ALPHA/BETA-HYDROLASES SUPERFAMILY PROTEIN"/>
    <property type="match status" value="1"/>
</dbReference>
<dbReference type="OrthoDB" id="9780765at2"/>
<reference evidence="2 3" key="1">
    <citation type="submission" date="2018-01" db="EMBL/GenBank/DDBJ databases">
        <title>Whole genome sequencing of Histamine producing bacteria.</title>
        <authorList>
            <person name="Butler K."/>
        </authorList>
    </citation>
    <scope>NUCLEOTIDE SEQUENCE [LARGE SCALE GENOMIC DNA]</scope>
    <source>
        <strain evidence="2 3">JCM 12947</strain>
    </source>
</reference>
<dbReference type="InterPro" id="IPR029058">
    <property type="entry name" value="AB_hydrolase_fold"/>
</dbReference>
<accession>A0A2T3JNA4</accession>
<keyword evidence="3" id="KW-1185">Reference proteome</keyword>
<protein>
    <submittedName>
        <fullName evidence="2">Alpha/beta hydrolase</fullName>
    </submittedName>
</protein>